<dbReference type="Pfam" id="PF08237">
    <property type="entry name" value="PE-PPE"/>
    <property type="match status" value="1"/>
</dbReference>
<feature type="compositionally biased region" description="Polar residues" evidence="1">
    <location>
        <begin position="99"/>
        <end position="108"/>
    </location>
</feature>
<dbReference type="EMBL" id="JYNL01000008">
    <property type="protein sequence ID" value="KMO82862.1"/>
    <property type="molecule type" value="Genomic_DNA"/>
</dbReference>
<gene>
    <name evidence="4" type="ORF">MCHLDSM_00744</name>
</gene>
<feature type="compositionally biased region" description="Low complexity" evidence="1">
    <location>
        <begin position="66"/>
        <end position="83"/>
    </location>
</feature>
<reference evidence="4 5" key="1">
    <citation type="journal article" date="2015" name="Genome Biol. Evol.">
        <title>Characterization of Three Mycobacterium spp. with Potential Use in Bioremediation by Genome Sequencing and Comparative Genomics.</title>
        <authorList>
            <person name="Das S."/>
            <person name="Pettersson B.M."/>
            <person name="Behra P.R."/>
            <person name="Ramesh M."/>
            <person name="Dasgupta S."/>
            <person name="Bhattacharya A."/>
            <person name="Kirsebom L.A."/>
        </authorList>
    </citation>
    <scope>NUCLEOTIDE SEQUENCE [LARGE SCALE GENOMIC DNA]</scope>
    <source>
        <strain evidence="4 5">DSM 43826</strain>
    </source>
</reference>
<evidence type="ECO:0000313" key="4">
    <source>
        <dbReference type="EMBL" id="KMO82862.1"/>
    </source>
</evidence>
<dbReference type="Proteomes" id="UP000036513">
    <property type="component" value="Unassembled WGS sequence"/>
</dbReference>
<dbReference type="Gene3D" id="3.40.50.1820">
    <property type="entry name" value="alpha/beta hydrolase"/>
    <property type="match status" value="1"/>
</dbReference>
<feature type="region of interest" description="Disordered" evidence="1">
    <location>
        <begin position="1"/>
        <end position="34"/>
    </location>
</feature>
<proteinExistence type="predicted"/>
<keyword evidence="2" id="KW-0472">Membrane</keyword>
<organism evidence="4 5">
    <name type="scientific">Mycolicibacterium chlorophenolicum</name>
    <dbReference type="NCBI Taxonomy" id="37916"/>
    <lineage>
        <taxon>Bacteria</taxon>
        <taxon>Bacillati</taxon>
        <taxon>Actinomycetota</taxon>
        <taxon>Actinomycetes</taxon>
        <taxon>Mycobacteriales</taxon>
        <taxon>Mycobacteriaceae</taxon>
        <taxon>Mycolicibacterium</taxon>
    </lineage>
</organism>
<evidence type="ECO:0000256" key="1">
    <source>
        <dbReference type="SAM" id="MobiDB-lite"/>
    </source>
</evidence>
<name>A0A0J6WM99_9MYCO</name>
<keyword evidence="5" id="KW-1185">Reference proteome</keyword>
<keyword evidence="2" id="KW-0812">Transmembrane</keyword>
<dbReference type="InterPro" id="IPR029058">
    <property type="entry name" value="AB_hydrolase_fold"/>
</dbReference>
<accession>A0A0J6WM99</accession>
<feature type="domain" description="PE-PPE" evidence="3">
    <location>
        <begin position="299"/>
        <end position="473"/>
    </location>
</feature>
<protein>
    <submittedName>
        <fullName evidence="4">PE-PPE domain protein</fullName>
    </submittedName>
</protein>
<sequence>MFAANKYPATCNSSQDTDDERIPASVNRRRRSTRDSGRYIGRIGALAVALGIGTALASMPSVAFADTSDSTTSQSSAGDAAGAPRPSVAQPRSPRRTSVDSAESTAAPTTQRRHSATSRATATKRADRGQSETDDPTPRRADNATRAVDPGADVAGSTTRRAAQETSPVPAGESVTATKKVAVKVRTAVTTNVSTRPKPATPAQATLLSTLLAWTRRASAQTADPTSGSTNISDLIATQAAATAQPTVVAGNSTGIELPAAATVFTLRGMNVRKTSYNPMLKEYGGMFAKAPYTMVEVKYSAAWNRTSITEGVQLLDAALASTPGDIIVMAHSEGAQVASRWMRTYADDPTRAALADRVTFLLSGNPLRSSQGGGGQMIGLWENDGTRALPTPTTTPWAIVDVARRWDGWADWPADTSNKIAVRNARKGMASFHFNYNNVDIYDPANTVWHEGNTTYVLTHENTPPIIRSLFANPNLVSLLRGRVETGYQRPPDDISSQTAVTA</sequence>
<dbReference type="SMR" id="A0A0J6WM99"/>
<keyword evidence="2" id="KW-1133">Transmembrane helix</keyword>
<feature type="compositionally biased region" description="Basic and acidic residues" evidence="1">
    <location>
        <begin position="124"/>
        <end position="143"/>
    </location>
</feature>
<comment type="caution">
    <text evidence="4">The sequence shown here is derived from an EMBL/GenBank/DDBJ whole genome shotgun (WGS) entry which is preliminary data.</text>
</comment>
<dbReference type="AlphaFoldDB" id="A0A0J6WM99"/>
<feature type="transmembrane region" description="Helical" evidence="2">
    <location>
        <begin position="39"/>
        <end position="59"/>
    </location>
</feature>
<dbReference type="PATRIC" id="fig|37916.4.peg.798"/>
<evidence type="ECO:0000313" key="5">
    <source>
        <dbReference type="Proteomes" id="UP000036513"/>
    </source>
</evidence>
<feature type="compositionally biased region" description="Polar residues" evidence="1">
    <location>
        <begin position="156"/>
        <end position="167"/>
    </location>
</feature>
<evidence type="ECO:0000259" key="3">
    <source>
        <dbReference type="Pfam" id="PF08237"/>
    </source>
</evidence>
<dbReference type="InterPro" id="IPR013228">
    <property type="entry name" value="PE-PPE_C"/>
</dbReference>
<dbReference type="SUPFAM" id="SSF53474">
    <property type="entry name" value="alpha/beta-Hydrolases"/>
    <property type="match status" value="1"/>
</dbReference>
<feature type="region of interest" description="Disordered" evidence="1">
    <location>
        <begin position="66"/>
        <end position="175"/>
    </location>
</feature>
<evidence type="ECO:0000256" key="2">
    <source>
        <dbReference type="SAM" id="Phobius"/>
    </source>
</evidence>